<organism evidence="1">
    <name type="scientific">marine metagenome</name>
    <dbReference type="NCBI Taxonomy" id="408172"/>
    <lineage>
        <taxon>unclassified sequences</taxon>
        <taxon>metagenomes</taxon>
        <taxon>ecological metagenomes</taxon>
    </lineage>
</organism>
<proteinExistence type="predicted"/>
<dbReference type="EMBL" id="UINC01171413">
    <property type="protein sequence ID" value="SVD75968.1"/>
    <property type="molecule type" value="Genomic_DNA"/>
</dbReference>
<reference evidence="1" key="1">
    <citation type="submission" date="2018-05" db="EMBL/GenBank/DDBJ databases">
        <authorList>
            <person name="Lanie J.A."/>
            <person name="Ng W.-L."/>
            <person name="Kazmierczak K.M."/>
            <person name="Andrzejewski T.M."/>
            <person name="Davidsen T.M."/>
            <person name="Wayne K.J."/>
            <person name="Tettelin H."/>
            <person name="Glass J.I."/>
            <person name="Rusch D."/>
            <person name="Podicherti R."/>
            <person name="Tsui H.-C.T."/>
            <person name="Winkler M.E."/>
        </authorList>
    </citation>
    <scope>NUCLEOTIDE SEQUENCE</scope>
</reference>
<accession>A0A382Y0C0</accession>
<protein>
    <submittedName>
        <fullName evidence="1">Uncharacterized protein</fullName>
    </submittedName>
</protein>
<sequence length="26" mass="3183">MQVVYFNSYYQGVTGRTFYVIFQQEN</sequence>
<evidence type="ECO:0000313" key="1">
    <source>
        <dbReference type="EMBL" id="SVD75968.1"/>
    </source>
</evidence>
<name>A0A382Y0C0_9ZZZZ</name>
<gene>
    <name evidence="1" type="ORF">METZ01_LOCUS428822</name>
</gene>
<dbReference type="AlphaFoldDB" id="A0A382Y0C0"/>